<reference evidence="1 2" key="1">
    <citation type="journal article" date="2016" name="BMC Genomics">
        <title>Comparative genomics reveals Cyclospora cayetanensis possesses coccidia-like metabolism and invasion components but unique surface antigens.</title>
        <authorList>
            <person name="Liu S."/>
            <person name="Wang L."/>
            <person name="Zheng H."/>
            <person name="Xu Z."/>
            <person name="Roellig D.M."/>
            <person name="Li N."/>
            <person name="Frace M.A."/>
            <person name="Tang K."/>
            <person name="Arrowood M.J."/>
            <person name="Moss D.M."/>
            <person name="Zhang L."/>
            <person name="Feng Y."/>
            <person name="Xiao L."/>
        </authorList>
    </citation>
    <scope>NUCLEOTIDE SEQUENCE [LARGE SCALE GENOMIC DNA]</scope>
    <source>
        <strain evidence="1 2">CHN_HEN01</strain>
    </source>
</reference>
<dbReference type="AlphaFoldDB" id="A0A1D3D379"/>
<comment type="caution">
    <text evidence="1">The sequence shown here is derived from an EMBL/GenBank/DDBJ whole genome shotgun (WGS) entry which is preliminary data.</text>
</comment>
<protein>
    <submittedName>
        <fullName evidence="1">Uncharacterized protein</fullName>
    </submittedName>
</protein>
<evidence type="ECO:0000313" key="1">
    <source>
        <dbReference type="EMBL" id="OEH77908.1"/>
    </source>
</evidence>
<name>A0A1D3D379_9EIME</name>
<gene>
    <name evidence="1" type="ORF">cyc_05367</name>
</gene>
<dbReference type="EMBL" id="JROU02000930">
    <property type="protein sequence ID" value="OEH77908.1"/>
    <property type="molecule type" value="Genomic_DNA"/>
</dbReference>
<dbReference type="VEuPathDB" id="ToxoDB:cyc_05367"/>
<accession>A0A1D3D379</accession>
<keyword evidence="2" id="KW-1185">Reference proteome</keyword>
<proteinExistence type="predicted"/>
<organism evidence="1 2">
    <name type="scientific">Cyclospora cayetanensis</name>
    <dbReference type="NCBI Taxonomy" id="88456"/>
    <lineage>
        <taxon>Eukaryota</taxon>
        <taxon>Sar</taxon>
        <taxon>Alveolata</taxon>
        <taxon>Apicomplexa</taxon>
        <taxon>Conoidasida</taxon>
        <taxon>Coccidia</taxon>
        <taxon>Eucoccidiorida</taxon>
        <taxon>Eimeriorina</taxon>
        <taxon>Eimeriidae</taxon>
        <taxon>Cyclospora</taxon>
    </lineage>
</organism>
<dbReference type="Proteomes" id="UP000095192">
    <property type="component" value="Unassembled WGS sequence"/>
</dbReference>
<dbReference type="InParanoid" id="A0A1D3D379"/>
<evidence type="ECO:0000313" key="2">
    <source>
        <dbReference type="Proteomes" id="UP000095192"/>
    </source>
</evidence>
<sequence>MSYTGFVRAGASPLGALREVNRWGRRTGVHRVALLSQYYEKPTTRRNRIAEERAYAAKRSYLKYAAEMIKYSINNHLLLPCPSDALDEQRLPSLAPKPFLSAEESIQRLQEVDAQLRDTEATIKLMDTHSPLTAAERSTSSSRFVSASRVLSEVHHAVGSVPSLASLKRRLQTRGWIPGEVNALWIQLRVYTDLVLERQRLRDSIAAAEGRAAKWSQGYSEAETAKIAQFARRDTK</sequence>